<evidence type="ECO:0000313" key="7">
    <source>
        <dbReference type="EMBL" id="PMD36823.1"/>
    </source>
</evidence>
<dbReference type="GO" id="GO:0071949">
    <property type="term" value="F:FAD binding"/>
    <property type="evidence" value="ECO:0007669"/>
    <property type="project" value="InterPro"/>
</dbReference>
<protein>
    <submittedName>
        <fullName evidence="7">FAD/NAD(P)-binding domain-containing protein</fullName>
    </submittedName>
</protein>
<comment type="similarity">
    <text evidence="1">Belongs to the paxM FAD-dependent monooxygenase family.</text>
</comment>
<evidence type="ECO:0000256" key="2">
    <source>
        <dbReference type="ARBA" id="ARBA00022630"/>
    </source>
</evidence>
<dbReference type="AlphaFoldDB" id="A0A2J6REA3"/>
<evidence type="ECO:0000313" key="8">
    <source>
        <dbReference type="Proteomes" id="UP000235786"/>
    </source>
</evidence>
<dbReference type="Proteomes" id="UP000235786">
    <property type="component" value="Unassembled WGS sequence"/>
</dbReference>
<keyword evidence="8" id="KW-1185">Reference proteome</keyword>
<dbReference type="Gene3D" id="3.50.50.60">
    <property type="entry name" value="FAD/NAD(P)-binding domain"/>
    <property type="match status" value="1"/>
</dbReference>
<keyword evidence="2" id="KW-0285">Flavoprotein</keyword>
<accession>A0A2J6REA3</accession>
<evidence type="ECO:0000259" key="6">
    <source>
        <dbReference type="Pfam" id="PF01494"/>
    </source>
</evidence>
<sequence>MTDIRKVLIIGAGPSGLAAALCLKRRNSISSITVYEVRSGPSTLRGAVIVPCNGLRLLDRLGVYDELVRRAAATTTGTLYSSRGEPLGDISLGLWSAKRTGYAALRVRRTDLMDVLATAVLDEGILVYYGKRLTAINDSSASNNGHHGQVEIVFADGTSDTADMLLGCDGIVDSFSLSLTSLSVSELAALAQALITLAQSTRLSNLSNSPEQPEHPEP</sequence>
<feature type="domain" description="FAD-binding" evidence="6">
    <location>
        <begin position="6"/>
        <end position="171"/>
    </location>
</feature>
<dbReference type="InterPro" id="IPR050493">
    <property type="entry name" value="FAD-dep_Monooxygenase_BioMet"/>
</dbReference>
<evidence type="ECO:0000256" key="5">
    <source>
        <dbReference type="ARBA" id="ARBA00023033"/>
    </source>
</evidence>
<evidence type="ECO:0000256" key="1">
    <source>
        <dbReference type="ARBA" id="ARBA00007992"/>
    </source>
</evidence>
<dbReference type="STRING" id="1149755.A0A2J6REA3"/>
<evidence type="ECO:0000256" key="4">
    <source>
        <dbReference type="ARBA" id="ARBA00023002"/>
    </source>
</evidence>
<dbReference type="GO" id="GO:0004497">
    <property type="term" value="F:monooxygenase activity"/>
    <property type="evidence" value="ECO:0007669"/>
    <property type="project" value="UniProtKB-KW"/>
</dbReference>
<dbReference type="PRINTS" id="PR00420">
    <property type="entry name" value="RNGMNOXGNASE"/>
</dbReference>
<reference evidence="7 8" key="1">
    <citation type="submission" date="2016-04" db="EMBL/GenBank/DDBJ databases">
        <title>A degradative enzymes factory behind the ericoid mycorrhizal symbiosis.</title>
        <authorList>
            <consortium name="DOE Joint Genome Institute"/>
            <person name="Martino E."/>
            <person name="Morin E."/>
            <person name="Grelet G."/>
            <person name="Kuo A."/>
            <person name="Kohler A."/>
            <person name="Daghino S."/>
            <person name="Barry K."/>
            <person name="Choi C."/>
            <person name="Cichocki N."/>
            <person name="Clum A."/>
            <person name="Copeland A."/>
            <person name="Hainaut M."/>
            <person name="Haridas S."/>
            <person name="Labutti K."/>
            <person name="Lindquist E."/>
            <person name="Lipzen A."/>
            <person name="Khouja H.-R."/>
            <person name="Murat C."/>
            <person name="Ohm R."/>
            <person name="Olson A."/>
            <person name="Spatafora J."/>
            <person name="Veneault-Fourrey C."/>
            <person name="Henrissat B."/>
            <person name="Grigoriev I."/>
            <person name="Martin F."/>
            <person name="Perotto S."/>
        </authorList>
    </citation>
    <scope>NUCLEOTIDE SEQUENCE [LARGE SCALE GENOMIC DNA]</scope>
    <source>
        <strain evidence="7 8">F</strain>
    </source>
</reference>
<dbReference type="InterPro" id="IPR002938">
    <property type="entry name" value="FAD-bd"/>
</dbReference>
<keyword evidence="4" id="KW-0560">Oxidoreductase</keyword>
<dbReference type="PANTHER" id="PTHR13789:SF309">
    <property type="entry name" value="PUTATIVE (AFU_ORTHOLOGUE AFUA_6G14510)-RELATED"/>
    <property type="match status" value="1"/>
</dbReference>
<dbReference type="InterPro" id="IPR036188">
    <property type="entry name" value="FAD/NAD-bd_sf"/>
</dbReference>
<keyword evidence="5" id="KW-0503">Monooxygenase</keyword>
<dbReference type="OrthoDB" id="16820at2759"/>
<keyword evidence="3" id="KW-0274">FAD</keyword>
<organism evidence="7 8">
    <name type="scientific">Hyaloscypha variabilis (strain UAMH 11265 / GT02V1 / F)</name>
    <name type="common">Meliniomyces variabilis</name>
    <dbReference type="NCBI Taxonomy" id="1149755"/>
    <lineage>
        <taxon>Eukaryota</taxon>
        <taxon>Fungi</taxon>
        <taxon>Dikarya</taxon>
        <taxon>Ascomycota</taxon>
        <taxon>Pezizomycotina</taxon>
        <taxon>Leotiomycetes</taxon>
        <taxon>Helotiales</taxon>
        <taxon>Hyaloscyphaceae</taxon>
        <taxon>Hyaloscypha</taxon>
        <taxon>Hyaloscypha variabilis</taxon>
    </lineage>
</organism>
<dbReference type="EMBL" id="KZ613950">
    <property type="protein sequence ID" value="PMD36823.1"/>
    <property type="molecule type" value="Genomic_DNA"/>
</dbReference>
<gene>
    <name evidence="7" type="ORF">L207DRAFT_90433</name>
</gene>
<name>A0A2J6REA3_HYAVF</name>
<dbReference type="PANTHER" id="PTHR13789">
    <property type="entry name" value="MONOOXYGENASE"/>
    <property type="match status" value="1"/>
</dbReference>
<dbReference type="SUPFAM" id="SSF51905">
    <property type="entry name" value="FAD/NAD(P)-binding domain"/>
    <property type="match status" value="1"/>
</dbReference>
<evidence type="ECO:0000256" key="3">
    <source>
        <dbReference type="ARBA" id="ARBA00022827"/>
    </source>
</evidence>
<proteinExistence type="inferred from homology"/>
<dbReference type="Pfam" id="PF01494">
    <property type="entry name" value="FAD_binding_3"/>
    <property type="match status" value="1"/>
</dbReference>